<keyword evidence="7" id="KW-0539">Nucleus</keyword>
<evidence type="ECO:0000259" key="11">
    <source>
        <dbReference type="PROSITE" id="PS50157"/>
    </source>
</evidence>
<evidence type="ECO:0000313" key="13">
    <source>
        <dbReference type="Proteomes" id="UP000318582"/>
    </source>
</evidence>
<dbReference type="STRING" id="109895.A0A507E7J9"/>
<dbReference type="AlphaFoldDB" id="A0A507E7J9"/>
<dbReference type="PROSITE" id="PS00028">
    <property type="entry name" value="ZINC_FINGER_C2H2_1"/>
    <property type="match status" value="1"/>
</dbReference>
<feature type="compositionally biased region" description="Polar residues" evidence="10">
    <location>
        <begin position="1"/>
        <end position="24"/>
    </location>
</feature>
<feature type="domain" description="C2H2-type" evidence="11">
    <location>
        <begin position="575"/>
        <end position="610"/>
    </location>
</feature>
<dbReference type="GO" id="GO:0008270">
    <property type="term" value="F:zinc ion binding"/>
    <property type="evidence" value="ECO:0007669"/>
    <property type="project" value="UniProtKB-KW"/>
</dbReference>
<dbReference type="Gene3D" id="3.30.160.60">
    <property type="entry name" value="Classic Zinc Finger"/>
    <property type="match status" value="2"/>
</dbReference>
<proteinExistence type="inferred from homology"/>
<dbReference type="GO" id="GO:0005634">
    <property type="term" value="C:nucleus"/>
    <property type="evidence" value="ECO:0007669"/>
    <property type="project" value="UniProtKB-SubCell"/>
</dbReference>
<dbReference type="SMART" id="SM00355">
    <property type="entry name" value="ZnF_C2H2"/>
    <property type="match status" value="2"/>
</dbReference>
<comment type="similarity">
    <text evidence="8">Belongs to the STE12 transcription factor family.</text>
</comment>
<keyword evidence="2" id="KW-0479">Metal-binding</keyword>
<keyword evidence="13" id="KW-1185">Reference proteome</keyword>
<dbReference type="SMART" id="SM00424">
    <property type="entry name" value="STE"/>
    <property type="match status" value="1"/>
</dbReference>
<evidence type="ECO:0000313" key="12">
    <source>
        <dbReference type="EMBL" id="TPX60043.1"/>
    </source>
</evidence>
<reference evidence="12 13" key="1">
    <citation type="journal article" date="2019" name="Sci. Rep.">
        <title>Comparative genomics of chytrid fungi reveal insights into the obligate biotrophic and pathogenic lifestyle of Synchytrium endobioticum.</title>
        <authorList>
            <person name="van de Vossenberg B.T.L.H."/>
            <person name="Warris S."/>
            <person name="Nguyen H.D.T."/>
            <person name="van Gent-Pelzer M.P.E."/>
            <person name="Joly D.L."/>
            <person name="van de Geest H.C."/>
            <person name="Bonants P.J.M."/>
            <person name="Smith D.S."/>
            <person name="Levesque C.A."/>
            <person name="van der Lee T.A.J."/>
        </authorList>
    </citation>
    <scope>NUCLEOTIDE SEQUENCE [LARGE SCALE GENOMIC DNA]</scope>
    <source>
        <strain evidence="12 13">CBS 809.83</strain>
    </source>
</reference>
<evidence type="ECO:0000256" key="4">
    <source>
        <dbReference type="ARBA" id="ARBA00022833"/>
    </source>
</evidence>
<dbReference type="EMBL" id="QEAQ01000019">
    <property type="protein sequence ID" value="TPX60043.1"/>
    <property type="molecule type" value="Genomic_DNA"/>
</dbReference>
<dbReference type="SUPFAM" id="SSF57667">
    <property type="entry name" value="beta-beta-alpha zinc fingers"/>
    <property type="match status" value="1"/>
</dbReference>
<dbReference type="GO" id="GO:1990526">
    <property type="term" value="C:Ste12p-Dig1p-Dig2p complex"/>
    <property type="evidence" value="ECO:0007669"/>
    <property type="project" value="TreeGrafter"/>
</dbReference>
<feature type="compositionally biased region" description="Low complexity" evidence="10">
    <location>
        <begin position="808"/>
        <end position="835"/>
    </location>
</feature>
<feature type="domain" description="C2H2-type" evidence="11">
    <location>
        <begin position="611"/>
        <end position="640"/>
    </location>
</feature>
<dbReference type="PROSITE" id="PS50157">
    <property type="entry name" value="ZINC_FINGER_C2H2_2"/>
    <property type="match status" value="2"/>
</dbReference>
<evidence type="ECO:0000256" key="6">
    <source>
        <dbReference type="ARBA" id="ARBA00023163"/>
    </source>
</evidence>
<evidence type="ECO:0000256" key="9">
    <source>
        <dbReference type="PROSITE-ProRule" id="PRU00042"/>
    </source>
</evidence>
<feature type="region of interest" description="Disordered" evidence="10">
    <location>
        <begin position="443"/>
        <end position="481"/>
    </location>
</feature>
<comment type="subcellular location">
    <subcellularLocation>
        <location evidence="1">Nucleus</location>
    </subcellularLocation>
</comment>
<feature type="compositionally biased region" description="Polar residues" evidence="10">
    <location>
        <begin position="539"/>
        <end position="557"/>
    </location>
</feature>
<dbReference type="InterPro" id="IPR036236">
    <property type="entry name" value="Znf_C2H2_sf"/>
</dbReference>
<feature type="compositionally biased region" description="Polar residues" evidence="10">
    <location>
        <begin position="69"/>
        <end position="91"/>
    </location>
</feature>
<evidence type="ECO:0000256" key="8">
    <source>
        <dbReference type="ARBA" id="ARBA00024345"/>
    </source>
</evidence>
<keyword evidence="3 9" id="KW-0863">Zinc-finger</keyword>
<dbReference type="GO" id="GO:0003700">
    <property type="term" value="F:DNA-binding transcription factor activity"/>
    <property type="evidence" value="ECO:0007669"/>
    <property type="project" value="InterPro"/>
</dbReference>
<feature type="compositionally biased region" description="Basic and acidic residues" evidence="10">
    <location>
        <begin position="134"/>
        <end position="145"/>
    </location>
</feature>
<feature type="compositionally biased region" description="Polar residues" evidence="10">
    <location>
        <begin position="149"/>
        <end position="158"/>
    </location>
</feature>
<feature type="compositionally biased region" description="Basic and acidic residues" evidence="10">
    <location>
        <begin position="27"/>
        <end position="38"/>
    </location>
</feature>
<evidence type="ECO:0000256" key="1">
    <source>
        <dbReference type="ARBA" id="ARBA00004123"/>
    </source>
</evidence>
<feature type="region of interest" description="Disordered" evidence="10">
    <location>
        <begin position="787"/>
        <end position="835"/>
    </location>
</feature>
<organism evidence="12 13">
    <name type="scientific">Powellomyces hirtus</name>
    <dbReference type="NCBI Taxonomy" id="109895"/>
    <lineage>
        <taxon>Eukaryota</taxon>
        <taxon>Fungi</taxon>
        <taxon>Fungi incertae sedis</taxon>
        <taxon>Chytridiomycota</taxon>
        <taxon>Chytridiomycota incertae sedis</taxon>
        <taxon>Chytridiomycetes</taxon>
        <taxon>Spizellomycetales</taxon>
        <taxon>Powellomycetaceae</taxon>
        <taxon>Powellomyces</taxon>
    </lineage>
</organism>
<feature type="region of interest" description="Disordered" evidence="10">
    <location>
        <begin position="539"/>
        <end position="572"/>
    </location>
</feature>
<protein>
    <recommendedName>
        <fullName evidence="11">C2H2-type domain-containing protein</fullName>
    </recommendedName>
</protein>
<dbReference type="PANTHER" id="PTHR47427">
    <property type="entry name" value="PROTEIN STE12"/>
    <property type="match status" value="1"/>
</dbReference>
<keyword evidence="5" id="KW-0805">Transcription regulation</keyword>
<evidence type="ECO:0000256" key="2">
    <source>
        <dbReference type="ARBA" id="ARBA00022723"/>
    </source>
</evidence>
<keyword evidence="4" id="KW-0862">Zinc</keyword>
<feature type="compositionally biased region" description="Low complexity" evidence="10">
    <location>
        <begin position="787"/>
        <end position="798"/>
    </location>
</feature>
<gene>
    <name evidence="12" type="ORF">PhCBS80983_g02064</name>
</gene>
<accession>A0A507E7J9</accession>
<evidence type="ECO:0000256" key="5">
    <source>
        <dbReference type="ARBA" id="ARBA00023015"/>
    </source>
</evidence>
<evidence type="ECO:0000256" key="3">
    <source>
        <dbReference type="ARBA" id="ARBA00022771"/>
    </source>
</evidence>
<dbReference type="GO" id="GO:2000220">
    <property type="term" value="P:regulation of pseudohyphal growth"/>
    <property type="evidence" value="ECO:0007669"/>
    <property type="project" value="TreeGrafter"/>
</dbReference>
<keyword evidence="6" id="KW-0804">Transcription</keyword>
<evidence type="ECO:0000256" key="7">
    <source>
        <dbReference type="ARBA" id="ARBA00023242"/>
    </source>
</evidence>
<sequence length="835" mass="93286">MDDLQQQTVQPPSAAQHDMTTPVQAMSHEHELLHKSEQTPKPNTSLAAEVEPHGQTVGVVDSREVDAQEQPQHLASSTLQQIASVENAQQPPQAPILEQYPQHGQPQPSYPEAYDVKEAEQPPVKDPQAIADRQLQERLQQRRPDAPSMHQNGPTEMTMSMDMGRNHVEQRPQPPRQPVQEHSYHPRPQRNEQSEILPPSTAVRIQPISEAPEESNNSSGQELLDRVKLFLATAPTNWDPEQTIKRFTLPNGEHISCVLWNNLFHITGTDIVRSLIFRFQGFGRPVRNVKKFEEGVFSDLRNLKPGIDATLEEPRSDFLEMLYKNNCIRTQKKQKVFYWFSVPHDRLFMDALERDLKREALGIESTTVATNPMPLIPTLELAKQQCMPTLHIKPEMMNGLLPGQASEGNLALEDWINDSPIGAAAPTQLQEHGSYMYNGMQQMQHGSPNPPTGAPYLTNSMSPEMSVGTPSLSSQLSDDGHRGGEMHDANGFVVPHPAPAGGPGSYGMFSLFEGSPNYKQRRRAQSLFSMSKGYVQAPTNIANNGSASSSRNMTPEPSANRHPSHRKEPEEKRNYLCSFKDPSGRDACGRKFKRYEHLRRHMRCHTGEKPYVCPIPGCSKEFSRSDNLSQHLKIHNGNGTANAAYSAPTAIKGSPASSMGVPMEFTPEMHHSLPASPMMHQHSNMGSPMQHGHHLQPHPLPQQQHRQQQHPFANGSLAPHPFGMIHHQRAHSLPNTPMLHSHTIHHNPALQQHQLQQQQMAAQFGMSYLPQTYTPMYGIVPQFDMHQQQQPLQTQQQQVPMGGGPVYGNGQVSNSGNSYSNSQSPNPQQMSGFAF</sequence>
<dbReference type="FunFam" id="3.30.160.60:FF:002343">
    <property type="entry name" value="Zinc finger protein 33A"/>
    <property type="match status" value="1"/>
</dbReference>
<dbReference type="Pfam" id="PF00096">
    <property type="entry name" value="zf-C2H2"/>
    <property type="match status" value="1"/>
</dbReference>
<dbReference type="GO" id="GO:1990527">
    <property type="term" value="C:Tec1p-Ste12p-Dig1p complex"/>
    <property type="evidence" value="ECO:0007669"/>
    <property type="project" value="TreeGrafter"/>
</dbReference>
<dbReference type="Pfam" id="PF02200">
    <property type="entry name" value="STE"/>
    <property type="match status" value="1"/>
</dbReference>
<comment type="caution">
    <text evidence="12">The sequence shown here is derived from an EMBL/GenBank/DDBJ whole genome shotgun (WGS) entry which is preliminary data.</text>
</comment>
<dbReference type="Proteomes" id="UP000318582">
    <property type="component" value="Unassembled WGS sequence"/>
</dbReference>
<name>A0A507E7J9_9FUNG</name>
<evidence type="ECO:0000256" key="10">
    <source>
        <dbReference type="SAM" id="MobiDB-lite"/>
    </source>
</evidence>
<dbReference type="InterPro" id="IPR003120">
    <property type="entry name" value="Ste12"/>
</dbReference>
<dbReference type="InterPro" id="IPR013087">
    <property type="entry name" value="Znf_C2H2_type"/>
</dbReference>
<feature type="compositionally biased region" description="Polar residues" evidence="10">
    <location>
        <begin position="457"/>
        <end position="477"/>
    </location>
</feature>
<dbReference type="InterPro" id="IPR052127">
    <property type="entry name" value="STE12_transcription_factor"/>
</dbReference>
<dbReference type="PANTHER" id="PTHR47427:SF1">
    <property type="entry name" value="PROTEIN STE12"/>
    <property type="match status" value="1"/>
</dbReference>
<feature type="region of interest" description="Disordered" evidence="10">
    <location>
        <begin position="1"/>
        <end position="199"/>
    </location>
</feature>